<gene>
    <name evidence="1" type="ORF">PCOR1329_LOCUS25683</name>
</gene>
<name>A0ABN9S1I2_9DINO</name>
<proteinExistence type="predicted"/>
<sequence length="88" mass="9677">DLGLYLAKVEAVGLAPPPKELQDGIRKTVDVARGLEVTGSLLKGFDTIHDATLLFNMARKAETQLKRVLEVLGPVDVIHPILFKKMEQ</sequence>
<protein>
    <submittedName>
        <fullName evidence="1">Uncharacterized protein</fullName>
    </submittedName>
</protein>
<dbReference type="Proteomes" id="UP001189429">
    <property type="component" value="Unassembled WGS sequence"/>
</dbReference>
<evidence type="ECO:0000313" key="1">
    <source>
        <dbReference type="EMBL" id="CAK0825586.1"/>
    </source>
</evidence>
<organism evidence="1 2">
    <name type="scientific">Prorocentrum cordatum</name>
    <dbReference type="NCBI Taxonomy" id="2364126"/>
    <lineage>
        <taxon>Eukaryota</taxon>
        <taxon>Sar</taxon>
        <taxon>Alveolata</taxon>
        <taxon>Dinophyceae</taxon>
        <taxon>Prorocentrales</taxon>
        <taxon>Prorocentraceae</taxon>
        <taxon>Prorocentrum</taxon>
    </lineage>
</organism>
<keyword evidence="2" id="KW-1185">Reference proteome</keyword>
<evidence type="ECO:0000313" key="2">
    <source>
        <dbReference type="Proteomes" id="UP001189429"/>
    </source>
</evidence>
<dbReference type="EMBL" id="CAUYUJ010009002">
    <property type="protein sequence ID" value="CAK0825586.1"/>
    <property type="molecule type" value="Genomic_DNA"/>
</dbReference>
<comment type="caution">
    <text evidence="1">The sequence shown here is derived from an EMBL/GenBank/DDBJ whole genome shotgun (WGS) entry which is preliminary data.</text>
</comment>
<feature type="non-terminal residue" evidence="1">
    <location>
        <position position="88"/>
    </location>
</feature>
<reference evidence="1" key="1">
    <citation type="submission" date="2023-10" db="EMBL/GenBank/DDBJ databases">
        <authorList>
            <person name="Chen Y."/>
            <person name="Shah S."/>
            <person name="Dougan E. K."/>
            <person name="Thang M."/>
            <person name="Chan C."/>
        </authorList>
    </citation>
    <scope>NUCLEOTIDE SEQUENCE [LARGE SCALE GENOMIC DNA]</scope>
</reference>
<feature type="non-terminal residue" evidence="1">
    <location>
        <position position="1"/>
    </location>
</feature>
<accession>A0ABN9S1I2</accession>